<dbReference type="RefSeq" id="WP_136457331.1">
    <property type="nucleotide sequence ID" value="NZ_SRSF01000002.1"/>
</dbReference>
<protein>
    <submittedName>
        <fullName evidence="2">Uncharacterized protein</fullName>
    </submittedName>
</protein>
<sequence>MEDNRQRHRSKFHAALAWVPVLVYFVVKYLVFGNEMSQQQWVALIVAVILAEVALWQYRRRDLKKYPPHGTD</sequence>
<organism evidence="2 3">
    <name type="scientific">Neolewinella litorea</name>
    <dbReference type="NCBI Taxonomy" id="2562452"/>
    <lineage>
        <taxon>Bacteria</taxon>
        <taxon>Pseudomonadati</taxon>
        <taxon>Bacteroidota</taxon>
        <taxon>Saprospiria</taxon>
        <taxon>Saprospirales</taxon>
        <taxon>Lewinellaceae</taxon>
        <taxon>Neolewinella</taxon>
    </lineage>
</organism>
<dbReference type="Proteomes" id="UP000308528">
    <property type="component" value="Unassembled WGS sequence"/>
</dbReference>
<name>A0A4S4NKF1_9BACT</name>
<keyword evidence="1" id="KW-1133">Transmembrane helix</keyword>
<evidence type="ECO:0000256" key="1">
    <source>
        <dbReference type="SAM" id="Phobius"/>
    </source>
</evidence>
<keyword evidence="1" id="KW-0472">Membrane</keyword>
<comment type="caution">
    <text evidence="2">The sequence shown here is derived from an EMBL/GenBank/DDBJ whole genome shotgun (WGS) entry which is preliminary data.</text>
</comment>
<accession>A0A4S4NKF1</accession>
<evidence type="ECO:0000313" key="2">
    <source>
        <dbReference type="EMBL" id="THH40252.1"/>
    </source>
</evidence>
<dbReference type="AlphaFoldDB" id="A0A4S4NKF1"/>
<feature type="transmembrane region" description="Helical" evidence="1">
    <location>
        <begin position="12"/>
        <end position="32"/>
    </location>
</feature>
<keyword evidence="1" id="KW-0812">Transmembrane</keyword>
<keyword evidence="3" id="KW-1185">Reference proteome</keyword>
<reference evidence="2 3" key="1">
    <citation type="submission" date="2019-04" db="EMBL/GenBank/DDBJ databases">
        <title>Lewinella litorea sp. nov., isolated from a marine sand.</title>
        <authorList>
            <person name="Yoon J.-H."/>
        </authorList>
    </citation>
    <scope>NUCLEOTIDE SEQUENCE [LARGE SCALE GENOMIC DNA]</scope>
    <source>
        <strain evidence="2 3">HSMS-39</strain>
    </source>
</reference>
<dbReference type="EMBL" id="SRSF01000002">
    <property type="protein sequence ID" value="THH40252.1"/>
    <property type="molecule type" value="Genomic_DNA"/>
</dbReference>
<feature type="transmembrane region" description="Helical" evidence="1">
    <location>
        <begin position="38"/>
        <end position="56"/>
    </location>
</feature>
<proteinExistence type="predicted"/>
<evidence type="ECO:0000313" key="3">
    <source>
        <dbReference type="Proteomes" id="UP000308528"/>
    </source>
</evidence>
<gene>
    <name evidence="2" type="ORF">E4021_05805</name>
</gene>